<reference evidence="8" key="2">
    <citation type="submission" date="2009-11" db="EMBL/GenBank/DDBJ databases">
        <title>The Genome Sequence of Allomyces macrogynus strain ATCC 38327.</title>
        <authorList>
            <consortium name="The Broad Institute Genome Sequencing Platform"/>
            <person name="Russ C."/>
            <person name="Cuomo C."/>
            <person name="Shea T."/>
            <person name="Young S.K."/>
            <person name="Zeng Q."/>
            <person name="Koehrsen M."/>
            <person name="Haas B."/>
            <person name="Borodovsky M."/>
            <person name="Guigo R."/>
            <person name="Alvarado L."/>
            <person name="Berlin A."/>
            <person name="Borenstein D."/>
            <person name="Chen Z."/>
            <person name="Engels R."/>
            <person name="Freedman E."/>
            <person name="Gellesch M."/>
            <person name="Goldberg J."/>
            <person name="Griggs A."/>
            <person name="Gujja S."/>
            <person name="Heiman D."/>
            <person name="Hepburn T."/>
            <person name="Howarth C."/>
            <person name="Jen D."/>
            <person name="Larson L."/>
            <person name="Lewis B."/>
            <person name="Mehta T."/>
            <person name="Park D."/>
            <person name="Pearson M."/>
            <person name="Roberts A."/>
            <person name="Saif S."/>
            <person name="Shenoy N."/>
            <person name="Sisk P."/>
            <person name="Stolte C."/>
            <person name="Sykes S."/>
            <person name="Walk T."/>
            <person name="White J."/>
            <person name="Yandava C."/>
            <person name="Burger G."/>
            <person name="Gray M.W."/>
            <person name="Holland P.W.H."/>
            <person name="King N."/>
            <person name="Lang F.B.F."/>
            <person name="Roger A.J."/>
            <person name="Ruiz-Trillo I."/>
            <person name="Lander E."/>
            <person name="Nusbaum C."/>
        </authorList>
    </citation>
    <scope>NUCLEOTIDE SEQUENCE [LARGE SCALE GENOMIC DNA]</scope>
    <source>
        <strain evidence="8">ATCC 38327</strain>
    </source>
</reference>
<dbReference type="PANTHER" id="PTHR33958:SF1">
    <property type="entry name" value="CILIA- AND FLAGELLA-ASSOCIATED PROTEIN 418"/>
    <property type="match status" value="1"/>
</dbReference>
<protein>
    <recommendedName>
        <fullName evidence="5">Cilia- and flagella-associated protein 418</fullName>
    </recommendedName>
</protein>
<dbReference type="VEuPathDB" id="FungiDB:AMAG_16615"/>
<comment type="function">
    <text evidence="4">May be involved in photoreceptor outer segment disk morphogenesis.</text>
</comment>
<keyword evidence="3" id="KW-0963">Cytoplasm</keyword>
<keyword evidence="8" id="KW-1185">Reference proteome</keyword>
<gene>
    <name evidence="7" type="ORF">AMAG_16615</name>
</gene>
<comment type="subcellular location">
    <subcellularLocation>
        <location evidence="2">Cytoplasm</location>
    </subcellularLocation>
    <subcellularLocation>
        <location evidence="1">Photoreceptor inner segment</location>
    </subcellularLocation>
</comment>
<organism evidence="7 8">
    <name type="scientific">Allomyces macrogynus (strain ATCC 38327)</name>
    <name type="common">Allomyces javanicus var. macrogynus</name>
    <dbReference type="NCBI Taxonomy" id="578462"/>
    <lineage>
        <taxon>Eukaryota</taxon>
        <taxon>Fungi</taxon>
        <taxon>Fungi incertae sedis</taxon>
        <taxon>Blastocladiomycota</taxon>
        <taxon>Blastocladiomycetes</taxon>
        <taxon>Blastocladiales</taxon>
        <taxon>Blastocladiaceae</taxon>
        <taxon>Allomyces</taxon>
    </lineage>
</organism>
<reference evidence="7 8" key="1">
    <citation type="submission" date="2009-11" db="EMBL/GenBank/DDBJ databases">
        <title>Annotation of Allomyces macrogynus ATCC 38327.</title>
        <authorList>
            <consortium name="The Broad Institute Genome Sequencing Platform"/>
            <person name="Russ C."/>
            <person name="Cuomo C."/>
            <person name="Burger G."/>
            <person name="Gray M.W."/>
            <person name="Holland P.W.H."/>
            <person name="King N."/>
            <person name="Lang F.B.F."/>
            <person name="Roger A.J."/>
            <person name="Ruiz-Trillo I."/>
            <person name="Young S.K."/>
            <person name="Zeng Q."/>
            <person name="Gargeya S."/>
            <person name="Fitzgerald M."/>
            <person name="Haas B."/>
            <person name="Abouelleil A."/>
            <person name="Alvarado L."/>
            <person name="Arachchi H.M."/>
            <person name="Berlin A."/>
            <person name="Chapman S.B."/>
            <person name="Gearin G."/>
            <person name="Goldberg J."/>
            <person name="Griggs A."/>
            <person name="Gujja S."/>
            <person name="Hansen M."/>
            <person name="Heiman D."/>
            <person name="Howarth C."/>
            <person name="Larimer J."/>
            <person name="Lui A."/>
            <person name="MacDonald P.J.P."/>
            <person name="McCowen C."/>
            <person name="Montmayeur A."/>
            <person name="Murphy C."/>
            <person name="Neiman D."/>
            <person name="Pearson M."/>
            <person name="Priest M."/>
            <person name="Roberts A."/>
            <person name="Saif S."/>
            <person name="Shea T."/>
            <person name="Sisk P."/>
            <person name="Stolte C."/>
            <person name="Sykes S."/>
            <person name="Wortman J."/>
            <person name="Nusbaum C."/>
            <person name="Birren B."/>
        </authorList>
    </citation>
    <scope>NUCLEOTIDE SEQUENCE [LARGE SCALE GENOMIC DNA]</scope>
    <source>
        <strain evidence="7 8">ATCC 38327</strain>
    </source>
</reference>
<dbReference type="OrthoDB" id="259905at2759"/>
<feature type="compositionally biased region" description="Polar residues" evidence="6">
    <location>
        <begin position="37"/>
        <end position="53"/>
    </location>
</feature>
<dbReference type="GO" id="GO:0005829">
    <property type="term" value="C:cytosol"/>
    <property type="evidence" value="ECO:0007669"/>
    <property type="project" value="TreeGrafter"/>
</dbReference>
<evidence type="ECO:0000256" key="2">
    <source>
        <dbReference type="ARBA" id="ARBA00004496"/>
    </source>
</evidence>
<evidence type="ECO:0000256" key="4">
    <source>
        <dbReference type="ARBA" id="ARBA00024819"/>
    </source>
</evidence>
<dbReference type="STRING" id="578462.A0A0L0TBM7"/>
<dbReference type="AlphaFoldDB" id="A0A0L0TBM7"/>
<evidence type="ECO:0000313" key="7">
    <source>
        <dbReference type="EMBL" id="KNE72121.1"/>
    </source>
</evidence>
<proteinExistence type="predicted"/>
<evidence type="ECO:0000256" key="1">
    <source>
        <dbReference type="ARBA" id="ARBA00004437"/>
    </source>
</evidence>
<sequence length="267" mass="27882">MADIDELIDNVESIWAEPAAKTATSLSPAKSAATARSHGSLTGSNSRLSTASGMASSVGAADAAWIRRERPSTPIVTGVPPRHLHHHGSTHGSAISLHGTPPRTTAASAEGAPPRRKAGAAPDDDLDSILADLATAPPPPQPASHLATITASPAGSLQRTKNATAPMVKCTPTPGVLCDRLRCTACDFKVEYFDGSAWDEGTHLDYLFFRNNTPNRNVLAQRLVQMQDMTALCCQCSWASVVTRAPTCSTTSWVCAGHALRGNGAAP</sequence>
<evidence type="ECO:0000256" key="3">
    <source>
        <dbReference type="ARBA" id="ARBA00022490"/>
    </source>
</evidence>
<accession>A0A0L0TBM7</accession>
<name>A0A0L0TBM7_ALLM3</name>
<dbReference type="OMA" id="AWDEGTH"/>
<evidence type="ECO:0000313" key="8">
    <source>
        <dbReference type="Proteomes" id="UP000054350"/>
    </source>
</evidence>
<evidence type="ECO:0000256" key="5">
    <source>
        <dbReference type="ARBA" id="ARBA00026215"/>
    </source>
</evidence>
<dbReference type="eggNOG" id="ENOG502S1KM">
    <property type="taxonomic scope" value="Eukaryota"/>
</dbReference>
<dbReference type="PANTHER" id="PTHR33958">
    <property type="entry name" value="PROTEIN C8ORF37"/>
    <property type="match status" value="1"/>
</dbReference>
<dbReference type="EMBL" id="GG745377">
    <property type="protein sequence ID" value="KNE72121.1"/>
    <property type="molecule type" value="Genomic_DNA"/>
</dbReference>
<feature type="region of interest" description="Disordered" evidence="6">
    <location>
        <begin position="73"/>
        <end position="123"/>
    </location>
</feature>
<dbReference type="Proteomes" id="UP000054350">
    <property type="component" value="Unassembled WGS sequence"/>
</dbReference>
<evidence type="ECO:0000256" key="6">
    <source>
        <dbReference type="SAM" id="MobiDB-lite"/>
    </source>
</evidence>
<feature type="region of interest" description="Disordered" evidence="6">
    <location>
        <begin position="21"/>
        <end position="53"/>
    </location>
</feature>
<dbReference type="InterPro" id="IPR029239">
    <property type="entry name" value="CFAP418"/>
</dbReference>
<dbReference type="Pfam" id="PF14996">
    <property type="entry name" value="RMP"/>
    <property type="match status" value="1"/>
</dbReference>